<name>J3NSK8_GAET3</name>
<organism evidence="2">
    <name type="scientific">Gaeumannomyces tritici (strain R3-111a-1)</name>
    <name type="common">Wheat and barley take-all root rot fungus</name>
    <name type="synonym">Gaeumannomyces graminis var. tritici</name>
    <dbReference type="NCBI Taxonomy" id="644352"/>
    <lineage>
        <taxon>Eukaryota</taxon>
        <taxon>Fungi</taxon>
        <taxon>Dikarya</taxon>
        <taxon>Ascomycota</taxon>
        <taxon>Pezizomycotina</taxon>
        <taxon>Sordariomycetes</taxon>
        <taxon>Sordariomycetidae</taxon>
        <taxon>Magnaporthales</taxon>
        <taxon>Magnaporthaceae</taxon>
        <taxon>Gaeumannomyces</taxon>
    </lineage>
</organism>
<gene>
    <name evidence="3" type="primary">20344717</name>
    <name evidence="2" type="ORF">GGTG_04259</name>
</gene>
<dbReference type="GO" id="GO:0032543">
    <property type="term" value="P:mitochondrial translation"/>
    <property type="evidence" value="ECO:0007669"/>
    <property type="project" value="TreeGrafter"/>
</dbReference>
<feature type="domain" description="Glutamyl-tRNA amidotransferase complex subunit Gta3" evidence="1">
    <location>
        <begin position="98"/>
        <end position="151"/>
    </location>
</feature>
<dbReference type="GO" id="GO:0070681">
    <property type="term" value="P:glutaminyl-tRNAGln biosynthesis via transamidation"/>
    <property type="evidence" value="ECO:0007669"/>
    <property type="project" value="TreeGrafter"/>
</dbReference>
<reference evidence="3" key="4">
    <citation type="journal article" date="2015" name="G3 (Bethesda)">
        <title>Genome sequences of three phytopathogenic species of the Magnaporthaceae family of fungi.</title>
        <authorList>
            <person name="Okagaki L.H."/>
            <person name="Nunes C.C."/>
            <person name="Sailsbery J."/>
            <person name="Clay B."/>
            <person name="Brown D."/>
            <person name="John T."/>
            <person name="Oh Y."/>
            <person name="Young N."/>
            <person name="Fitzgerald M."/>
            <person name="Haas B.J."/>
            <person name="Zeng Q."/>
            <person name="Young S."/>
            <person name="Adiconis X."/>
            <person name="Fan L."/>
            <person name="Levin J.Z."/>
            <person name="Mitchell T.K."/>
            <person name="Okubara P.A."/>
            <person name="Farman M.L."/>
            <person name="Kohn L.M."/>
            <person name="Birren B."/>
            <person name="Ma L.-J."/>
            <person name="Dean R.A."/>
        </authorList>
    </citation>
    <scope>NUCLEOTIDE SEQUENCE</scope>
    <source>
        <strain evidence="3">R3-111a-1</strain>
    </source>
</reference>
<dbReference type="InterPro" id="IPR003837">
    <property type="entry name" value="GatC"/>
</dbReference>
<evidence type="ECO:0000313" key="4">
    <source>
        <dbReference type="Proteomes" id="UP000006039"/>
    </source>
</evidence>
<dbReference type="PANTHER" id="PTHR15004">
    <property type="entry name" value="GLUTAMYL-TRNA(GLN) AMIDOTRANSFERASE SUBUNIT C, MITOCHONDRIAL"/>
    <property type="match status" value="1"/>
</dbReference>
<evidence type="ECO:0000259" key="1">
    <source>
        <dbReference type="Pfam" id="PF20978"/>
    </source>
</evidence>
<dbReference type="GO" id="GO:0006450">
    <property type="term" value="P:regulation of translational fidelity"/>
    <property type="evidence" value="ECO:0007669"/>
    <property type="project" value="InterPro"/>
</dbReference>
<dbReference type="GeneID" id="20344717"/>
<dbReference type="GO" id="GO:0030956">
    <property type="term" value="C:glutamyl-tRNA(Gln) amidotransferase complex"/>
    <property type="evidence" value="ECO:0007669"/>
    <property type="project" value="TreeGrafter"/>
</dbReference>
<reference evidence="2" key="3">
    <citation type="submission" date="2010-09" db="EMBL/GenBank/DDBJ databases">
        <title>Annotation of Gaeumannomyces graminis var. tritici R3-111a-1.</title>
        <authorList>
            <consortium name="The Broad Institute Genome Sequencing Platform"/>
            <person name="Ma L.-J."/>
            <person name="Dead R."/>
            <person name="Young S.K."/>
            <person name="Zeng Q."/>
            <person name="Gargeya S."/>
            <person name="Fitzgerald M."/>
            <person name="Haas B."/>
            <person name="Abouelleil A."/>
            <person name="Alvarado L."/>
            <person name="Arachchi H.M."/>
            <person name="Berlin A."/>
            <person name="Brown A."/>
            <person name="Chapman S.B."/>
            <person name="Chen Z."/>
            <person name="Dunbar C."/>
            <person name="Freedman E."/>
            <person name="Gearin G."/>
            <person name="Gellesch M."/>
            <person name="Goldberg J."/>
            <person name="Griggs A."/>
            <person name="Gujja S."/>
            <person name="Heiman D."/>
            <person name="Howarth C."/>
            <person name="Larson L."/>
            <person name="Lui A."/>
            <person name="MacDonald P.J.P."/>
            <person name="Mehta T."/>
            <person name="Montmayeur A."/>
            <person name="Murphy C."/>
            <person name="Neiman D."/>
            <person name="Pearson M."/>
            <person name="Priest M."/>
            <person name="Roberts A."/>
            <person name="Saif S."/>
            <person name="Shea T."/>
            <person name="Shenoy N."/>
            <person name="Sisk P."/>
            <person name="Stolte C."/>
            <person name="Sykes S."/>
            <person name="Yandava C."/>
            <person name="Wortman J."/>
            <person name="Nusbaum C."/>
            <person name="Birren B."/>
        </authorList>
    </citation>
    <scope>NUCLEOTIDE SEQUENCE</scope>
    <source>
        <strain evidence="2">R3-111a-1</strain>
    </source>
</reference>
<protein>
    <recommendedName>
        <fullName evidence="1">Glutamyl-tRNA amidotransferase complex subunit Gta3 domain-containing protein</fullName>
    </recommendedName>
</protein>
<dbReference type="Proteomes" id="UP000006039">
    <property type="component" value="Unassembled WGS sequence"/>
</dbReference>
<dbReference type="AlphaFoldDB" id="J3NSK8"/>
<dbReference type="Pfam" id="PF20978">
    <property type="entry name" value="Gta3"/>
    <property type="match status" value="1"/>
</dbReference>
<evidence type="ECO:0000313" key="3">
    <source>
        <dbReference type="EnsemblFungi" id="EJT79171"/>
    </source>
</evidence>
<dbReference type="OrthoDB" id="5522061at2759"/>
<evidence type="ECO:0000313" key="2">
    <source>
        <dbReference type="EMBL" id="EJT79171.1"/>
    </source>
</evidence>
<reference evidence="3" key="5">
    <citation type="submission" date="2018-04" db="UniProtKB">
        <authorList>
            <consortium name="EnsemblFungi"/>
        </authorList>
    </citation>
    <scope>IDENTIFICATION</scope>
    <source>
        <strain evidence="3">R3-111a-1</strain>
    </source>
</reference>
<dbReference type="HOGENOM" id="CLU_085810_1_0_1"/>
<dbReference type="EnsemblFungi" id="EJT79171">
    <property type="protein sequence ID" value="EJT79171"/>
    <property type="gene ID" value="GGTG_04259"/>
</dbReference>
<dbReference type="PANTHER" id="PTHR15004:SF0">
    <property type="entry name" value="GLUTAMYL-TRNA(GLN) AMIDOTRANSFERASE SUBUNIT C, MITOCHONDRIAL"/>
    <property type="match status" value="1"/>
</dbReference>
<sequence length="222" mass="23755">MASLCTSSPRLWATGSLSRPVRRGAPLFRRATAASVPLSATAIPTCLARSSSNAAEAVPNFADILSRPTWSVKSLLSPETETETPPDAAAAAAASDATAITRTQLHHLFRLSALPAPAAGEDEAETVRTLRAQLRFVRDVQAVDTAGVAPLRSIRDETAAGRREQAIGLEQLGGELELERPFGRSGRPRRRTAQVAAATHEPWDVLQTAPRRAGNYFIVKSR</sequence>
<reference evidence="2" key="2">
    <citation type="submission" date="2010-07" db="EMBL/GenBank/DDBJ databases">
        <authorList>
            <consortium name="The Broad Institute Genome Sequencing Platform"/>
            <consortium name="Broad Institute Genome Sequencing Center for Infectious Disease"/>
            <person name="Ma L.-J."/>
            <person name="Dead R."/>
            <person name="Young S."/>
            <person name="Zeng Q."/>
            <person name="Koehrsen M."/>
            <person name="Alvarado L."/>
            <person name="Berlin A."/>
            <person name="Chapman S.B."/>
            <person name="Chen Z."/>
            <person name="Freedman E."/>
            <person name="Gellesch M."/>
            <person name="Goldberg J."/>
            <person name="Griggs A."/>
            <person name="Gujja S."/>
            <person name="Heilman E.R."/>
            <person name="Heiman D."/>
            <person name="Hepburn T."/>
            <person name="Howarth C."/>
            <person name="Jen D."/>
            <person name="Larson L."/>
            <person name="Mehta T."/>
            <person name="Neiman D."/>
            <person name="Pearson M."/>
            <person name="Roberts A."/>
            <person name="Saif S."/>
            <person name="Shea T."/>
            <person name="Shenoy N."/>
            <person name="Sisk P."/>
            <person name="Stolte C."/>
            <person name="Sykes S."/>
            <person name="Walk T."/>
            <person name="White J."/>
            <person name="Yandava C."/>
            <person name="Haas B."/>
            <person name="Nusbaum C."/>
            <person name="Birren B."/>
        </authorList>
    </citation>
    <scope>NUCLEOTIDE SEQUENCE</scope>
    <source>
        <strain evidence="2">R3-111a-1</strain>
    </source>
</reference>
<reference evidence="4" key="1">
    <citation type="submission" date="2010-07" db="EMBL/GenBank/DDBJ databases">
        <title>The genome sequence of Gaeumannomyces graminis var. tritici strain R3-111a-1.</title>
        <authorList>
            <consortium name="The Broad Institute Genome Sequencing Platform"/>
            <person name="Ma L.-J."/>
            <person name="Dead R."/>
            <person name="Young S."/>
            <person name="Zeng Q."/>
            <person name="Koehrsen M."/>
            <person name="Alvarado L."/>
            <person name="Berlin A."/>
            <person name="Chapman S.B."/>
            <person name="Chen Z."/>
            <person name="Freedman E."/>
            <person name="Gellesch M."/>
            <person name="Goldberg J."/>
            <person name="Griggs A."/>
            <person name="Gujja S."/>
            <person name="Heilman E.R."/>
            <person name="Heiman D."/>
            <person name="Hepburn T."/>
            <person name="Howarth C."/>
            <person name="Jen D."/>
            <person name="Larson L."/>
            <person name="Mehta T."/>
            <person name="Neiman D."/>
            <person name="Pearson M."/>
            <person name="Roberts A."/>
            <person name="Saif S."/>
            <person name="Shea T."/>
            <person name="Shenoy N."/>
            <person name="Sisk P."/>
            <person name="Stolte C."/>
            <person name="Sykes S."/>
            <person name="Walk T."/>
            <person name="White J."/>
            <person name="Yandava C."/>
            <person name="Haas B."/>
            <person name="Nusbaum C."/>
            <person name="Birren B."/>
        </authorList>
    </citation>
    <scope>NUCLEOTIDE SEQUENCE [LARGE SCALE GENOMIC DNA]</scope>
    <source>
        <strain evidence="4">R3-111a-1</strain>
    </source>
</reference>
<dbReference type="VEuPathDB" id="FungiDB:GGTG_04259"/>
<dbReference type="InterPro" id="IPR049545">
    <property type="entry name" value="Gta3_dom"/>
</dbReference>
<accession>J3NSK8</accession>
<keyword evidence="4" id="KW-1185">Reference proteome</keyword>
<dbReference type="RefSeq" id="XP_009220316.1">
    <property type="nucleotide sequence ID" value="XM_009222052.1"/>
</dbReference>
<dbReference type="eggNOG" id="ENOG502SERM">
    <property type="taxonomic scope" value="Eukaryota"/>
</dbReference>
<proteinExistence type="predicted"/>
<dbReference type="EMBL" id="GL385396">
    <property type="protein sequence ID" value="EJT79171.1"/>
    <property type="molecule type" value="Genomic_DNA"/>
</dbReference>
<dbReference type="GO" id="GO:0005739">
    <property type="term" value="C:mitochondrion"/>
    <property type="evidence" value="ECO:0007669"/>
    <property type="project" value="TreeGrafter"/>
</dbReference>